<dbReference type="Proteomes" id="UP000292052">
    <property type="component" value="Unassembled WGS sequence"/>
</dbReference>
<dbReference type="AlphaFoldDB" id="A0A482VSD4"/>
<gene>
    <name evidence="1" type="ORF">BDFB_009684</name>
</gene>
<organism evidence="1 2">
    <name type="scientific">Asbolus verrucosus</name>
    <name type="common">Desert ironclad beetle</name>
    <dbReference type="NCBI Taxonomy" id="1661398"/>
    <lineage>
        <taxon>Eukaryota</taxon>
        <taxon>Metazoa</taxon>
        <taxon>Ecdysozoa</taxon>
        <taxon>Arthropoda</taxon>
        <taxon>Hexapoda</taxon>
        <taxon>Insecta</taxon>
        <taxon>Pterygota</taxon>
        <taxon>Neoptera</taxon>
        <taxon>Endopterygota</taxon>
        <taxon>Coleoptera</taxon>
        <taxon>Polyphaga</taxon>
        <taxon>Cucujiformia</taxon>
        <taxon>Tenebrionidae</taxon>
        <taxon>Pimeliinae</taxon>
        <taxon>Asbolus</taxon>
    </lineage>
</organism>
<accession>A0A482VSD4</accession>
<comment type="caution">
    <text evidence="1">The sequence shown here is derived from an EMBL/GenBank/DDBJ whole genome shotgun (WGS) entry which is preliminary data.</text>
</comment>
<keyword evidence="2" id="KW-1185">Reference proteome</keyword>
<protein>
    <submittedName>
        <fullName evidence="1">Uncharacterized protein</fullName>
    </submittedName>
</protein>
<dbReference type="EMBL" id="QDEB01072392">
    <property type="protein sequence ID" value="RZC35278.1"/>
    <property type="molecule type" value="Genomic_DNA"/>
</dbReference>
<reference evidence="1 2" key="1">
    <citation type="submission" date="2017-03" db="EMBL/GenBank/DDBJ databases">
        <title>Genome of the blue death feigning beetle - Asbolus verrucosus.</title>
        <authorList>
            <person name="Rider S.D."/>
        </authorList>
    </citation>
    <scope>NUCLEOTIDE SEQUENCE [LARGE SCALE GENOMIC DNA]</scope>
    <source>
        <strain evidence="1">Butters</strain>
        <tissue evidence="1">Head and leg muscle</tissue>
    </source>
</reference>
<evidence type="ECO:0000313" key="2">
    <source>
        <dbReference type="Proteomes" id="UP000292052"/>
    </source>
</evidence>
<sequence length="26" mass="3137">MVNSNRIYMHIDWPVRKMENGFSLTP</sequence>
<name>A0A482VSD4_ASBVE</name>
<proteinExistence type="predicted"/>
<evidence type="ECO:0000313" key="1">
    <source>
        <dbReference type="EMBL" id="RZC35278.1"/>
    </source>
</evidence>